<evidence type="ECO:0000313" key="1">
    <source>
        <dbReference type="EMBL" id="EAV47468.1"/>
    </source>
</evidence>
<sequence>MYDGWGSIPSPLILHGGTSKFWKLGGFYLSREPSSLTINGLVMGIVDAKKTSIQSDLIGRDGEIRTHDPMHPMQVNLIIIKYQSKSI</sequence>
<comment type="caution">
    <text evidence="1">The sequence shown here is derived from an EMBL/GenBank/DDBJ whole genome shotgun (WGS) entry which is preliminary data.</text>
</comment>
<protein>
    <submittedName>
        <fullName evidence="1">Uncharacterized protein</fullName>
    </submittedName>
</protein>
<gene>
    <name evidence="1" type="ORF">MB2181_05305</name>
</gene>
<evidence type="ECO:0000313" key="2">
    <source>
        <dbReference type="Proteomes" id="UP000054262"/>
    </source>
</evidence>
<organism evidence="1 2">
    <name type="scientific">Methylophilales bacterium HTCC2181</name>
    <dbReference type="NCBI Taxonomy" id="383631"/>
    <lineage>
        <taxon>Bacteria</taxon>
        <taxon>Pseudomonadati</taxon>
        <taxon>Pseudomonadota</taxon>
        <taxon>Betaproteobacteria</taxon>
        <taxon>Nitrosomonadales</taxon>
        <taxon>OM43 clade</taxon>
    </lineage>
</organism>
<keyword evidence="2" id="KW-1185">Reference proteome</keyword>
<dbReference type="EMBL" id="AAUX01000001">
    <property type="protein sequence ID" value="EAV47468.1"/>
    <property type="molecule type" value="Genomic_DNA"/>
</dbReference>
<dbReference type="AlphaFoldDB" id="A0P7F8"/>
<proteinExistence type="predicted"/>
<accession>A0P7F8</accession>
<reference evidence="1 2" key="1">
    <citation type="submission" date="2006-11" db="EMBL/GenBank/DDBJ databases">
        <authorList>
            <person name="Giovannoni S."/>
            <person name="Vergin K."/>
            <person name="Ferriera S."/>
            <person name="Johnson J."/>
            <person name="Kravitz S."/>
            <person name="Beeson K."/>
            <person name="Sutton G."/>
            <person name="Rogers Y.-H."/>
            <person name="Friedman R."/>
            <person name="Frazier M."/>
            <person name="Venter J.C."/>
        </authorList>
    </citation>
    <scope>NUCLEOTIDE SEQUENCE [LARGE SCALE GENOMIC DNA]</scope>
    <source>
        <strain evidence="1 2">HTCC2181</strain>
    </source>
</reference>
<dbReference type="Proteomes" id="UP000054262">
    <property type="component" value="Unassembled WGS sequence"/>
</dbReference>
<name>A0P7F8_9PROT</name>